<evidence type="ECO:0000256" key="5">
    <source>
        <dbReference type="ARBA" id="ARBA00023030"/>
    </source>
</evidence>
<feature type="non-terminal residue" evidence="10">
    <location>
        <position position="79"/>
    </location>
</feature>
<dbReference type="PANTHER" id="PTHR11848:SF310">
    <property type="entry name" value="PROTEIN 60A-RELATED"/>
    <property type="match status" value="1"/>
</dbReference>
<dbReference type="InterPro" id="IPR001839">
    <property type="entry name" value="TGF-b_C"/>
</dbReference>
<accession>B3S1Z3</accession>
<keyword evidence="11" id="KW-1185">Reference proteome</keyword>
<feature type="non-terminal residue" evidence="10">
    <location>
        <position position="1"/>
    </location>
</feature>
<dbReference type="InterPro" id="IPR017948">
    <property type="entry name" value="TGFb_CS"/>
</dbReference>
<evidence type="ECO:0000313" key="10">
    <source>
        <dbReference type="EMBL" id="EDV23276.1"/>
    </source>
</evidence>
<evidence type="ECO:0000256" key="8">
    <source>
        <dbReference type="RuleBase" id="RU000354"/>
    </source>
</evidence>
<protein>
    <recommendedName>
        <fullName evidence="9">TGF-beta family profile domain-containing protein</fullName>
    </recommendedName>
</protein>
<dbReference type="PROSITE" id="PS51362">
    <property type="entry name" value="TGF_BETA_2"/>
    <property type="match status" value="1"/>
</dbReference>
<dbReference type="PANTHER" id="PTHR11848">
    <property type="entry name" value="TGF-BETA FAMILY"/>
    <property type="match status" value="1"/>
</dbReference>
<dbReference type="InterPro" id="IPR015615">
    <property type="entry name" value="TGF-beta-rel"/>
</dbReference>
<dbReference type="SMART" id="SM00204">
    <property type="entry name" value="TGFB"/>
    <property type="match status" value="1"/>
</dbReference>
<keyword evidence="7" id="KW-0325">Glycoprotein</keyword>
<dbReference type="HOGENOM" id="CLU_020515_9_1_1"/>
<evidence type="ECO:0000259" key="9">
    <source>
        <dbReference type="PROSITE" id="PS51362"/>
    </source>
</evidence>
<dbReference type="OMA" id="PNACCAP"/>
<dbReference type="Gene3D" id="2.10.90.10">
    <property type="entry name" value="Cystine-knot cytokines"/>
    <property type="match status" value="1"/>
</dbReference>
<dbReference type="PROSITE" id="PS00250">
    <property type="entry name" value="TGF_BETA_1"/>
    <property type="match status" value="1"/>
</dbReference>
<comment type="subcellular location">
    <subcellularLocation>
        <location evidence="1">Secreted</location>
    </subcellularLocation>
</comment>
<name>B3S1Z3_TRIAD</name>
<evidence type="ECO:0000256" key="3">
    <source>
        <dbReference type="ARBA" id="ARBA00022525"/>
    </source>
</evidence>
<dbReference type="OrthoDB" id="5987191at2759"/>
<dbReference type="CDD" id="cd13756">
    <property type="entry name" value="TGF_beta_BMPs_GDFs"/>
    <property type="match status" value="1"/>
</dbReference>
<keyword evidence="3" id="KW-0964">Secreted</keyword>
<dbReference type="InterPro" id="IPR029034">
    <property type="entry name" value="Cystine-knot_cytokine"/>
</dbReference>
<keyword evidence="4" id="KW-0732">Signal</keyword>
<reference evidence="10 11" key="1">
    <citation type="journal article" date="2008" name="Nature">
        <title>The Trichoplax genome and the nature of placozoans.</title>
        <authorList>
            <person name="Srivastava M."/>
            <person name="Begovic E."/>
            <person name="Chapman J."/>
            <person name="Putnam N.H."/>
            <person name="Hellsten U."/>
            <person name="Kawashima T."/>
            <person name="Kuo A."/>
            <person name="Mitros T."/>
            <person name="Salamov A."/>
            <person name="Carpenter M.L."/>
            <person name="Signorovitch A.Y."/>
            <person name="Moreno M.A."/>
            <person name="Kamm K."/>
            <person name="Grimwood J."/>
            <person name="Schmutz J."/>
            <person name="Shapiro H."/>
            <person name="Grigoriev I.V."/>
            <person name="Buss L.W."/>
            <person name="Schierwater B."/>
            <person name="Dellaporta S.L."/>
            <person name="Rokhsar D.S."/>
        </authorList>
    </citation>
    <scope>NUCLEOTIDE SEQUENCE [LARGE SCALE GENOMIC DNA]</scope>
    <source>
        <strain evidence="10 11">Grell-BS-1999</strain>
    </source>
</reference>
<keyword evidence="5 8" id="KW-0339">Growth factor</keyword>
<dbReference type="STRING" id="10228.B3S1Z3"/>
<dbReference type="GO" id="GO:0008083">
    <property type="term" value="F:growth factor activity"/>
    <property type="evidence" value="ECO:0007669"/>
    <property type="project" value="UniProtKB-KW"/>
</dbReference>
<sequence>ILAPQNFEYNFCVGRCKFPLTGRMNATNHAIVQTLMFVKKAGNVPNACCAPISFSKLRVISRNEDGTFEMRHMRDIVAE</sequence>
<evidence type="ECO:0000256" key="6">
    <source>
        <dbReference type="ARBA" id="ARBA00023157"/>
    </source>
</evidence>
<dbReference type="SUPFAM" id="SSF57501">
    <property type="entry name" value="Cystine-knot cytokines"/>
    <property type="match status" value="1"/>
</dbReference>
<dbReference type="eggNOG" id="KOG3900">
    <property type="taxonomic scope" value="Eukaryota"/>
</dbReference>
<evidence type="ECO:0000256" key="4">
    <source>
        <dbReference type="ARBA" id="ARBA00022729"/>
    </source>
</evidence>
<evidence type="ECO:0000256" key="7">
    <source>
        <dbReference type="ARBA" id="ARBA00023180"/>
    </source>
</evidence>
<feature type="domain" description="TGF-beta family profile" evidence="9">
    <location>
        <begin position="1"/>
        <end position="79"/>
    </location>
</feature>
<dbReference type="AlphaFoldDB" id="B3S1Z3"/>
<gene>
    <name evidence="10" type="ORF">TRIADDRAFT_9129</name>
</gene>
<proteinExistence type="inferred from homology"/>
<evidence type="ECO:0000256" key="1">
    <source>
        <dbReference type="ARBA" id="ARBA00004613"/>
    </source>
</evidence>
<dbReference type="FunFam" id="2.10.90.10:FF:000052">
    <property type="entry name" value="Bone morphogenetic protein"/>
    <property type="match status" value="1"/>
</dbReference>
<dbReference type="Proteomes" id="UP000009022">
    <property type="component" value="Unassembled WGS sequence"/>
</dbReference>
<evidence type="ECO:0000256" key="2">
    <source>
        <dbReference type="ARBA" id="ARBA00006656"/>
    </source>
</evidence>
<dbReference type="InParanoid" id="B3S1Z3"/>
<dbReference type="Pfam" id="PF00019">
    <property type="entry name" value="TGF_beta"/>
    <property type="match status" value="1"/>
</dbReference>
<dbReference type="GO" id="GO:0005576">
    <property type="term" value="C:extracellular region"/>
    <property type="evidence" value="ECO:0007669"/>
    <property type="project" value="UniProtKB-SubCell"/>
</dbReference>
<dbReference type="EMBL" id="DS985247">
    <property type="protein sequence ID" value="EDV23276.1"/>
    <property type="molecule type" value="Genomic_DNA"/>
</dbReference>
<organism evidence="10 11">
    <name type="scientific">Trichoplax adhaerens</name>
    <name type="common">Trichoplax reptans</name>
    <dbReference type="NCBI Taxonomy" id="10228"/>
    <lineage>
        <taxon>Eukaryota</taxon>
        <taxon>Metazoa</taxon>
        <taxon>Placozoa</taxon>
        <taxon>Uniplacotomia</taxon>
        <taxon>Trichoplacea</taxon>
        <taxon>Trichoplacidae</taxon>
        <taxon>Trichoplax</taxon>
    </lineage>
</organism>
<evidence type="ECO:0000313" key="11">
    <source>
        <dbReference type="Proteomes" id="UP000009022"/>
    </source>
</evidence>
<keyword evidence="6" id="KW-1015">Disulfide bond</keyword>
<comment type="similarity">
    <text evidence="2 8">Belongs to the TGF-beta family.</text>
</comment>
<dbReference type="KEGG" id="tad:TRIADDRAFT_9129"/>
<dbReference type="CTD" id="6755399"/>
<dbReference type="GeneID" id="6755399"/>
<dbReference type="PhylomeDB" id="B3S1Z3"/>
<dbReference type="RefSeq" id="XP_002114186.1">
    <property type="nucleotide sequence ID" value="XM_002114150.1"/>
</dbReference>